<accession>A0A5R9G5R7</accession>
<dbReference type="Proteomes" id="UP000309676">
    <property type="component" value="Unassembled WGS sequence"/>
</dbReference>
<sequence length="126" mass="14845">MNMTVWDIAHWSSNDVEQFAIHCGNFLDEFYRASNEQRQLMVEREPEGHLGFPDYMLPFLAAMVHKLSNDYDAQCPAWVHRDQYIMKEPHFWLETKGNLRLVLLAESPIEFKIRNLFVTANTLSRA</sequence>
<protein>
    <submittedName>
        <fullName evidence="1">Uncharacterized protein</fullName>
    </submittedName>
</protein>
<keyword evidence="2" id="KW-1185">Reference proteome</keyword>
<name>A0A5R9G5R7_9BACL</name>
<dbReference type="AlphaFoldDB" id="A0A5R9G5R7"/>
<dbReference type="EMBL" id="VCIW01000028">
    <property type="protein sequence ID" value="TLS48848.1"/>
    <property type="molecule type" value="Genomic_DNA"/>
</dbReference>
<dbReference type="OrthoDB" id="2614981at2"/>
<evidence type="ECO:0000313" key="2">
    <source>
        <dbReference type="Proteomes" id="UP000309676"/>
    </source>
</evidence>
<proteinExistence type="predicted"/>
<comment type="caution">
    <text evidence="1">The sequence shown here is derived from an EMBL/GenBank/DDBJ whole genome shotgun (WGS) entry which is preliminary data.</text>
</comment>
<gene>
    <name evidence="1" type="ORF">FE782_28750</name>
</gene>
<evidence type="ECO:0000313" key="1">
    <source>
        <dbReference type="EMBL" id="TLS48848.1"/>
    </source>
</evidence>
<reference evidence="1 2" key="1">
    <citation type="submission" date="2019-05" db="EMBL/GenBank/DDBJ databases">
        <authorList>
            <person name="Narsing Rao M.P."/>
            <person name="Li W.J."/>
        </authorList>
    </citation>
    <scope>NUCLEOTIDE SEQUENCE [LARGE SCALE GENOMIC DNA]</scope>
    <source>
        <strain evidence="1 2">SYSU_K30003</strain>
    </source>
</reference>
<organism evidence="1 2">
    <name type="scientific">Paenibacillus antri</name>
    <dbReference type="NCBI Taxonomy" id="2582848"/>
    <lineage>
        <taxon>Bacteria</taxon>
        <taxon>Bacillati</taxon>
        <taxon>Bacillota</taxon>
        <taxon>Bacilli</taxon>
        <taxon>Bacillales</taxon>
        <taxon>Paenibacillaceae</taxon>
        <taxon>Paenibacillus</taxon>
    </lineage>
</organism>